<feature type="compositionally biased region" description="Basic and acidic residues" evidence="1">
    <location>
        <begin position="34"/>
        <end position="67"/>
    </location>
</feature>
<dbReference type="Proteomes" id="UP000093000">
    <property type="component" value="Unassembled WGS sequence"/>
</dbReference>
<evidence type="ECO:0000256" key="2">
    <source>
        <dbReference type="SAM" id="SignalP"/>
    </source>
</evidence>
<feature type="non-terminal residue" evidence="3">
    <location>
        <position position="67"/>
    </location>
</feature>
<keyword evidence="4" id="KW-1185">Reference proteome</keyword>
<reference evidence="3 4" key="1">
    <citation type="submission" date="2016-03" db="EMBL/GenBank/DDBJ databases">
        <title>Choanephora cucurbitarum.</title>
        <authorList>
            <person name="Min B."/>
            <person name="Park H."/>
            <person name="Park J.-H."/>
            <person name="Shin H.-D."/>
            <person name="Choi I.-G."/>
        </authorList>
    </citation>
    <scope>NUCLEOTIDE SEQUENCE [LARGE SCALE GENOMIC DNA]</scope>
    <source>
        <strain evidence="3 4">KUS-F28377</strain>
    </source>
</reference>
<accession>A0A1C7N3P5</accession>
<feature type="region of interest" description="Disordered" evidence="1">
    <location>
        <begin position="32"/>
        <end position="67"/>
    </location>
</feature>
<comment type="caution">
    <text evidence="3">The sequence shown here is derived from an EMBL/GenBank/DDBJ whole genome shotgun (WGS) entry which is preliminary data.</text>
</comment>
<evidence type="ECO:0008006" key="5">
    <source>
        <dbReference type="Google" id="ProtNLM"/>
    </source>
</evidence>
<feature type="signal peptide" evidence="2">
    <location>
        <begin position="1"/>
        <end position="24"/>
    </location>
</feature>
<sequence>MHTLETFFGLVVAFLTGTRLVVVALEVAGAGAKVEVEPRSGPEKTEEEKEESIGEAKEKPRREAGEE</sequence>
<gene>
    <name evidence="3" type="ORF">A0J61_08249</name>
</gene>
<proteinExistence type="predicted"/>
<name>A0A1C7N3P5_9FUNG</name>
<dbReference type="AlphaFoldDB" id="A0A1C7N3P5"/>
<evidence type="ECO:0000256" key="1">
    <source>
        <dbReference type="SAM" id="MobiDB-lite"/>
    </source>
</evidence>
<feature type="chain" id="PRO_5008889469" description="Secreted protein" evidence="2">
    <location>
        <begin position="25"/>
        <end position="67"/>
    </location>
</feature>
<protein>
    <recommendedName>
        <fullName evidence="5">Secreted protein</fullName>
    </recommendedName>
</protein>
<evidence type="ECO:0000313" key="4">
    <source>
        <dbReference type="Proteomes" id="UP000093000"/>
    </source>
</evidence>
<keyword evidence="2" id="KW-0732">Signal</keyword>
<dbReference type="EMBL" id="LUGH01000619">
    <property type="protein sequence ID" value="OBZ83701.1"/>
    <property type="molecule type" value="Genomic_DNA"/>
</dbReference>
<dbReference type="InParanoid" id="A0A1C7N3P5"/>
<evidence type="ECO:0000313" key="3">
    <source>
        <dbReference type="EMBL" id="OBZ83701.1"/>
    </source>
</evidence>
<organism evidence="3 4">
    <name type="scientific">Choanephora cucurbitarum</name>
    <dbReference type="NCBI Taxonomy" id="101091"/>
    <lineage>
        <taxon>Eukaryota</taxon>
        <taxon>Fungi</taxon>
        <taxon>Fungi incertae sedis</taxon>
        <taxon>Mucoromycota</taxon>
        <taxon>Mucoromycotina</taxon>
        <taxon>Mucoromycetes</taxon>
        <taxon>Mucorales</taxon>
        <taxon>Mucorineae</taxon>
        <taxon>Choanephoraceae</taxon>
        <taxon>Choanephoroideae</taxon>
        <taxon>Choanephora</taxon>
    </lineage>
</organism>